<dbReference type="AlphaFoldDB" id="A0A4Q9DS29"/>
<dbReference type="EMBL" id="SIRE01000011">
    <property type="protein sequence ID" value="TBL77840.1"/>
    <property type="molecule type" value="Genomic_DNA"/>
</dbReference>
<dbReference type="OrthoDB" id="2469096at2"/>
<proteinExistence type="predicted"/>
<gene>
    <name evidence="1" type="ORF">EYB31_17025</name>
</gene>
<dbReference type="Proteomes" id="UP000293142">
    <property type="component" value="Unassembled WGS sequence"/>
</dbReference>
<protein>
    <recommendedName>
        <fullName evidence="3">DUF2187 domain-containing protein</fullName>
    </recommendedName>
</protein>
<evidence type="ECO:0000313" key="1">
    <source>
        <dbReference type="EMBL" id="TBL77840.1"/>
    </source>
</evidence>
<evidence type="ECO:0000313" key="2">
    <source>
        <dbReference type="Proteomes" id="UP000293142"/>
    </source>
</evidence>
<name>A0A4Q9DS29_9BACL</name>
<keyword evidence="2" id="KW-1185">Reference proteome</keyword>
<evidence type="ECO:0008006" key="3">
    <source>
        <dbReference type="Google" id="ProtNLM"/>
    </source>
</evidence>
<organism evidence="1 2">
    <name type="scientific">Paenibacillus thalictri</name>
    <dbReference type="NCBI Taxonomy" id="2527873"/>
    <lineage>
        <taxon>Bacteria</taxon>
        <taxon>Bacillati</taxon>
        <taxon>Bacillota</taxon>
        <taxon>Bacilli</taxon>
        <taxon>Bacillales</taxon>
        <taxon>Paenibacillaceae</taxon>
        <taxon>Paenibacillus</taxon>
    </lineage>
</organism>
<accession>A0A4Q9DS29</accession>
<dbReference type="RefSeq" id="WP_131014570.1">
    <property type="nucleotide sequence ID" value="NZ_SIRE01000011.1"/>
</dbReference>
<sequence>MLKVGDKVILDGALGVILEIHLGRCHIVWEDRFSSWEIAHTLRKAEESLATGSLDDMENTM</sequence>
<comment type="caution">
    <text evidence="1">The sequence shown here is derived from an EMBL/GenBank/DDBJ whole genome shotgun (WGS) entry which is preliminary data.</text>
</comment>
<reference evidence="1 2" key="1">
    <citation type="submission" date="2019-02" db="EMBL/GenBank/DDBJ databases">
        <title>Paenibacillus sp. nov., isolated from surface-sterilized tissue of Thalictrum simplex L.</title>
        <authorList>
            <person name="Tuo L."/>
        </authorList>
    </citation>
    <scope>NUCLEOTIDE SEQUENCE [LARGE SCALE GENOMIC DNA]</scope>
    <source>
        <strain evidence="1 2">N2SHLJ1</strain>
    </source>
</reference>